<dbReference type="SUPFAM" id="SSF49695">
    <property type="entry name" value="gamma-Crystallin-like"/>
    <property type="match status" value="3"/>
</dbReference>
<feature type="compositionally biased region" description="Polar residues" evidence="3">
    <location>
        <begin position="411"/>
        <end position="422"/>
    </location>
</feature>
<feature type="compositionally biased region" description="Basic and acidic residues" evidence="3">
    <location>
        <begin position="153"/>
        <end position="182"/>
    </location>
</feature>
<dbReference type="PROSITE" id="PS50231">
    <property type="entry name" value="RICIN_B_LECTIN"/>
    <property type="match status" value="1"/>
</dbReference>
<feature type="compositionally biased region" description="Polar residues" evidence="3">
    <location>
        <begin position="1476"/>
        <end position="1511"/>
    </location>
</feature>
<feature type="compositionally biased region" description="Polar residues" evidence="3">
    <location>
        <begin position="1408"/>
        <end position="1420"/>
    </location>
</feature>
<dbReference type="SMART" id="SM00458">
    <property type="entry name" value="RICIN"/>
    <property type="match status" value="1"/>
</dbReference>
<feature type="compositionally biased region" description="Basic and acidic residues" evidence="3">
    <location>
        <begin position="388"/>
        <end position="404"/>
    </location>
</feature>
<feature type="compositionally biased region" description="Polar residues" evidence="3">
    <location>
        <begin position="1876"/>
        <end position="1887"/>
    </location>
</feature>
<dbReference type="SMART" id="SM00247">
    <property type="entry name" value="XTALbg"/>
    <property type="match status" value="6"/>
</dbReference>
<comment type="similarity">
    <text evidence="1">Belongs to the beta/gamma-crystallin family.</text>
</comment>
<dbReference type="InterPro" id="IPR011024">
    <property type="entry name" value="G_crystallin-like"/>
</dbReference>
<feature type="compositionally biased region" description="Low complexity" evidence="3">
    <location>
        <begin position="1512"/>
        <end position="1522"/>
    </location>
</feature>
<feature type="compositionally biased region" description="Basic and acidic residues" evidence="3">
    <location>
        <begin position="698"/>
        <end position="714"/>
    </location>
</feature>
<feature type="compositionally biased region" description="Basic and acidic residues" evidence="3">
    <location>
        <begin position="560"/>
        <end position="573"/>
    </location>
</feature>
<feature type="compositionally biased region" description="Basic and acidic residues" evidence="3">
    <location>
        <begin position="622"/>
        <end position="635"/>
    </location>
</feature>
<feature type="compositionally biased region" description="Basic and acidic residues" evidence="3">
    <location>
        <begin position="1354"/>
        <end position="1367"/>
    </location>
</feature>
<name>A0AAW2AP65_CULAL</name>
<comment type="caution">
    <text evidence="5">The sequence shown here is derived from an EMBL/GenBank/DDBJ whole genome shotgun (WGS) entry which is preliminary data.</text>
</comment>
<keyword evidence="2" id="KW-0677">Repeat</keyword>
<feature type="compositionally biased region" description="Low complexity" evidence="3">
    <location>
        <begin position="1421"/>
        <end position="1435"/>
    </location>
</feature>
<feature type="region of interest" description="Disordered" evidence="3">
    <location>
        <begin position="1"/>
        <end position="102"/>
    </location>
</feature>
<feature type="compositionally biased region" description="Polar residues" evidence="3">
    <location>
        <begin position="341"/>
        <end position="353"/>
    </location>
</feature>
<feature type="compositionally biased region" description="Polar residues" evidence="3">
    <location>
        <begin position="480"/>
        <end position="505"/>
    </location>
</feature>
<feature type="compositionally biased region" description="Polar residues" evidence="3">
    <location>
        <begin position="715"/>
        <end position="726"/>
    </location>
</feature>
<evidence type="ECO:0000256" key="3">
    <source>
        <dbReference type="SAM" id="MobiDB-lite"/>
    </source>
</evidence>
<evidence type="ECO:0000259" key="4">
    <source>
        <dbReference type="PROSITE" id="PS50915"/>
    </source>
</evidence>
<feature type="compositionally biased region" description="Polar residues" evidence="3">
    <location>
        <begin position="441"/>
        <end position="450"/>
    </location>
</feature>
<feature type="compositionally biased region" description="Basic and acidic residues" evidence="3">
    <location>
        <begin position="71"/>
        <end position="87"/>
    </location>
</feature>
<feature type="compositionally biased region" description="Basic and acidic residues" evidence="3">
    <location>
        <begin position="1335"/>
        <end position="1344"/>
    </location>
</feature>
<protein>
    <recommendedName>
        <fullName evidence="4">Beta/gamma crystallin 'Greek key' domain-containing protein</fullName>
    </recommendedName>
</protein>
<feature type="compositionally biased region" description="Polar residues" evidence="3">
    <location>
        <begin position="518"/>
        <end position="527"/>
    </location>
</feature>
<feature type="compositionally biased region" description="Polar residues" evidence="3">
    <location>
        <begin position="1242"/>
        <end position="1257"/>
    </location>
</feature>
<feature type="region of interest" description="Disordered" evidence="3">
    <location>
        <begin position="206"/>
        <end position="1704"/>
    </location>
</feature>
<feature type="compositionally biased region" description="Polar residues" evidence="3">
    <location>
        <begin position="314"/>
        <end position="333"/>
    </location>
</feature>
<feature type="compositionally biased region" description="Polar residues" evidence="3">
    <location>
        <begin position="1558"/>
        <end position="1572"/>
    </location>
</feature>
<reference evidence="5 6" key="1">
    <citation type="submission" date="2024-05" db="EMBL/GenBank/DDBJ databases">
        <title>A high-quality chromosomal-level genome assembly of Topmouth culter (Culter alburnus).</title>
        <authorList>
            <person name="Zhao H."/>
        </authorList>
    </citation>
    <scope>NUCLEOTIDE SEQUENCE [LARGE SCALE GENOMIC DNA]</scope>
    <source>
        <strain evidence="5">CATC2023</strain>
        <tissue evidence="5">Muscle</tissue>
    </source>
</reference>
<dbReference type="PANTHER" id="PTHR11818:SF2">
    <property type="entry name" value="BETA_GAMMA CRYSTALLIN DOMAIN-CONTAINING PROTEIN 1"/>
    <property type="match status" value="1"/>
</dbReference>
<feature type="compositionally biased region" description="Basic and acidic residues" evidence="3">
    <location>
        <begin position="506"/>
        <end position="517"/>
    </location>
</feature>
<feature type="compositionally biased region" description="Polar residues" evidence="3">
    <location>
        <begin position="1688"/>
        <end position="1699"/>
    </location>
</feature>
<feature type="domain" description="Beta/gamma crystallin 'Greek key'" evidence="4">
    <location>
        <begin position="2409"/>
        <end position="2455"/>
    </location>
</feature>
<feature type="compositionally biased region" description="Polar residues" evidence="3">
    <location>
        <begin position="1285"/>
        <end position="1305"/>
    </location>
</feature>
<organism evidence="5 6">
    <name type="scientific">Culter alburnus</name>
    <name type="common">Topmouth culter</name>
    <dbReference type="NCBI Taxonomy" id="194366"/>
    <lineage>
        <taxon>Eukaryota</taxon>
        <taxon>Metazoa</taxon>
        <taxon>Chordata</taxon>
        <taxon>Craniata</taxon>
        <taxon>Vertebrata</taxon>
        <taxon>Euteleostomi</taxon>
        <taxon>Actinopterygii</taxon>
        <taxon>Neopterygii</taxon>
        <taxon>Teleostei</taxon>
        <taxon>Ostariophysi</taxon>
        <taxon>Cypriniformes</taxon>
        <taxon>Xenocyprididae</taxon>
        <taxon>Xenocypridinae</taxon>
        <taxon>Culter</taxon>
    </lineage>
</organism>
<feature type="domain" description="Beta/gamma crystallin 'Greek key'" evidence="4">
    <location>
        <begin position="2219"/>
        <end position="2258"/>
    </location>
</feature>
<dbReference type="PROSITE" id="PS50915">
    <property type="entry name" value="CRYSTALLIN_BETA_GAMMA"/>
    <property type="match status" value="8"/>
</dbReference>
<dbReference type="Proteomes" id="UP001479290">
    <property type="component" value="Unassembled WGS sequence"/>
</dbReference>
<accession>A0AAW2AP65</accession>
<dbReference type="InterPro" id="IPR035992">
    <property type="entry name" value="Ricin_B-like_lectins"/>
</dbReference>
<dbReference type="Gene3D" id="2.60.20.10">
    <property type="entry name" value="Crystallins"/>
    <property type="match status" value="6"/>
</dbReference>
<evidence type="ECO:0000256" key="1">
    <source>
        <dbReference type="ARBA" id="ARBA00009646"/>
    </source>
</evidence>
<feature type="compositionally biased region" description="Polar residues" evidence="3">
    <location>
        <begin position="1984"/>
        <end position="2001"/>
    </location>
</feature>
<feature type="region of interest" description="Disordered" evidence="3">
    <location>
        <begin position="147"/>
        <end position="192"/>
    </location>
</feature>
<evidence type="ECO:0000256" key="2">
    <source>
        <dbReference type="ARBA" id="ARBA00022737"/>
    </source>
</evidence>
<dbReference type="SUPFAM" id="SSF50370">
    <property type="entry name" value="Ricin B-like lectins"/>
    <property type="match status" value="1"/>
</dbReference>
<feature type="compositionally biased region" description="Polar residues" evidence="3">
    <location>
        <begin position="917"/>
        <end position="1213"/>
    </location>
</feature>
<feature type="domain" description="Beta/gamma crystallin 'Greek key'" evidence="4">
    <location>
        <begin position="2547"/>
        <end position="2589"/>
    </location>
</feature>
<feature type="compositionally biased region" description="Basic and acidic residues" evidence="3">
    <location>
        <begin position="1813"/>
        <end position="1824"/>
    </location>
</feature>
<feature type="compositionally biased region" description="Basic and acidic residues" evidence="3">
    <location>
        <begin position="670"/>
        <end position="679"/>
    </location>
</feature>
<feature type="compositionally biased region" description="Polar residues" evidence="3">
    <location>
        <begin position="289"/>
        <end position="301"/>
    </location>
</feature>
<dbReference type="InterPro" id="IPR001064">
    <property type="entry name" value="Beta/gamma_crystallin"/>
</dbReference>
<feature type="compositionally biased region" description="Low complexity" evidence="3">
    <location>
        <begin position="1463"/>
        <end position="1475"/>
    </location>
</feature>
<feature type="compositionally biased region" description="Polar residues" evidence="3">
    <location>
        <begin position="21"/>
        <end position="46"/>
    </location>
</feature>
<feature type="compositionally biased region" description="Polar residues" evidence="3">
    <location>
        <begin position="1966"/>
        <end position="1977"/>
    </location>
</feature>
<dbReference type="InterPro" id="IPR050252">
    <property type="entry name" value="Beta/Gamma-Crystallin"/>
</dbReference>
<feature type="compositionally biased region" description="Polar residues" evidence="3">
    <location>
        <begin position="1264"/>
        <end position="1276"/>
    </location>
</feature>
<feature type="region of interest" description="Disordered" evidence="3">
    <location>
        <begin position="2052"/>
        <end position="2080"/>
    </location>
</feature>
<feature type="compositionally biased region" description="Basic and acidic residues" evidence="3">
    <location>
        <begin position="304"/>
        <end position="313"/>
    </location>
</feature>
<feature type="compositionally biased region" description="Polar residues" evidence="3">
    <location>
        <begin position="873"/>
        <end position="905"/>
    </location>
</feature>
<evidence type="ECO:0000313" key="5">
    <source>
        <dbReference type="EMBL" id="KAK9975501.1"/>
    </source>
</evidence>
<gene>
    <name evidence="5" type="ORF">ABG768_020757</name>
</gene>
<feature type="domain" description="Beta/gamma crystallin 'Greek key'" evidence="4">
    <location>
        <begin position="2456"/>
        <end position="2498"/>
    </location>
</feature>
<feature type="compositionally biased region" description="Polar residues" evidence="3">
    <location>
        <begin position="1653"/>
        <end position="1665"/>
    </location>
</feature>
<dbReference type="Gene3D" id="2.80.10.50">
    <property type="match status" value="1"/>
</dbReference>
<feature type="compositionally biased region" description="Basic and acidic residues" evidence="3">
    <location>
        <begin position="227"/>
        <end position="236"/>
    </location>
</feature>
<feature type="region of interest" description="Disordered" evidence="3">
    <location>
        <begin position="1863"/>
        <end position="2024"/>
    </location>
</feature>
<feature type="domain" description="Beta/gamma crystallin 'Greek key'" evidence="4">
    <location>
        <begin position="2728"/>
        <end position="2769"/>
    </location>
</feature>
<feature type="compositionally biased region" description="Basic and acidic residues" evidence="3">
    <location>
        <begin position="464"/>
        <end position="479"/>
    </location>
</feature>
<dbReference type="Pfam" id="PF00652">
    <property type="entry name" value="Ricin_B_lectin"/>
    <property type="match status" value="1"/>
</dbReference>
<keyword evidence="6" id="KW-1185">Reference proteome</keyword>
<dbReference type="PANTHER" id="PTHR11818">
    <property type="entry name" value="BETA/GAMMA CRYSTALLIN"/>
    <property type="match status" value="1"/>
</dbReference>
<feature type="compositionally biased region" description="Polar residues" evidence="3">
    <location>
        <begin position="1312"/>
        <end position="1334"/>
    </location>
</feature>
<feature type="compositionally biased region" description="Basic and acidic residues" evidence="3">
    <location>
        <begin position="2052"/>
        <end position="2064"/>
    </location>
</feature>
<feature type="compositionally biased region" description="Polar residues" evidence="3">
    <location>
        <begin position="1372"/>
        <end position="1398"/>
    </location>
</feature>
<feature type="compositionally biased region" description="Polar residues" evidence="3">
    <location>
        <begin position="790"/>
        <end position="838"/>
    </location>
</feature>
<feature type="region of interest" description="Disordered" evidence="3">
    <location>
        <begin position="1774"/>
        <end position="1831"/>
    </location>
</feature>
<feature type="compositionally biased region" description="Basic and acidic residues" evidence="3">
    <location>
        <begin position="1778"/>
        <end position="1799"/>
    </location>
</feature>
<feature type="compositionally biased region" description="Basic residues" evidence="3">
    <location>
        <begin position="1"/>
        <end position="12"/>
    </location>
</feature>
<evidence type="ECO:0000313" key="6">
    <source>
        <dbReference type="Proteomes" id="UP001479290"/>
    </source>
</evidence>
<feature type="domain" description="Beta/gamma crystallin 'Greek key'" evidence="4">
    <location>
        <begin position="2259"/>
        <end position="2308"/>
    </location>
</feature>
<dbReference type="Pfam" id="PF00030">
    <property type="entry name" value="Crystall"/>
    <property type="match status" value="6"/>
</dbReference>
<dbReference type="EMBL" id="JAWDJR010000004">
    <property type="protein sequence ID" value="KAK9975501.1"/>
    <property type="molecule type" value="Genomic_DNA"/>
</dbReference>
<sequence length="2906" mass="314422">MGRRRSGRRRRSSHGDLGGSQTKSPTNTHPDSPAATSLATSPQTACADSVFEEAENNALECSGAEEPNSGSREDVVRAEWVEAHLSEDAADSPSSPDPPVHATLAFVADSDMDGEPVVRLTESAESKRRSIKVSHSEKFFAKKVVVTSEDPNEDHHEKFKITTDPKRPRSDERVRCPEDRVDGTNVKSGHQKGRIADKISLFERGANKAASSSTNLRHLDISPARNVDIRLTEHAGRRPSSAPPKQTVKERVMNFAAGQRGEEKLTLSSGVPSHTLKEGHSKTAGRSEASCSGSFEKSNSGELKPVDQTDSKSHNATQRKPALSESTSDSNIGNKELDSVPTVSSPTDETPQVKSPNRTSSRSKKRRSKDQPLSPTSKNKQEMGQGKQEVKHNTAPDIDLKPLVDAEDVCTDQSLKSTSGEEVSSKKTKFPQKLVKAADIMQSTETTSNTDSKRSQKTPNMDSKGLKEMKSVDEKERENTSYFEAQIVTTASKASSSQTENSSNEVKIERTGIDSEQQKNSNKKQPVQESSEGEQGEGWKNRDTIVNTLFGESGKLDPSVTKEEKPPSPEDLKAANSKDSFEPANSSTASSRKDAMRNRESETDMLVLHEKDTTRCVHKAKNTPENDPKSDETQRPSKPSHKSKEKDCLAEITNQSKKKCNVTEASEQLKTTETHKHSNEVNTSKQNIEGEITTKPGKSKDTSAVKPNDGRQEDTTITQNTSTELYDQTKEKDASTSRALATPNPALVKKQNDEMDTIISPQIPPTEGGGPKRGGPPPKSQSENREEQKTQTASSKTDLQQRQQKPGTETTDGGTNKTKSKVTSTEITSIVNGDINSVETEEKILSSSHENTFPVIPPNNENLSLRSAKKKPTSLSSTSNEASTEHSGQASEKITSKPASTNEIASSLPALSDDKNTTPSDSANEKTTSPQASTNETISPLPASTNEKTTPPPASTNETISPLPASTNEKTTPPPASTNETISPLPASTNEKTTPPPASTNETISPLPASTNEKTTPPRASTNETISPLPASTNEKTTPPPASTNETISPLPASTNEKTTPPPASTNETISSLPASTNEKTTPPPASTNETISPLPASTNEKTTPPPASTNETISSLPASTNEKTTPPPASTNETISPLPASTNEKTTPPPASTNETISSLPASTNEKTTPPPASTNETISPLPASTNEKTTPPPASTNETISPLPASTNEKTTPPPASTIETISAALGSSDDMNKPPPASTIETTSPLPASTNEKTTPPPASTIETISASLGSSDDMNKPPPASTNENKTTPSDSINEITTPQKATPPPASTNEVISSLPATTNIKITPPSDSANRKTSDETTMHSLASTNEKVTHSPDSSNEKAKPPPASTNETTSTLLAQTNEKNTTPPTASANEKATPLPASTIEITSTLLGSTNEKTTPSPSSTDKSTSTLGSGEYKTTPPLVLTDETAKSPLDSSNEETTASTNETISTLLVQTNENTMPPTASANEKATPLPASTNETTSTLPASSNKKTTSTKSSTKEHAPPPAKSDSPFSKDKTSKNERTSPPPPASSFPLTSTSGENITPLPSSKEKTLSPPDYNNGKTPPSPASIKEKTLPPHASTIEKFSHTLPSASEKSPSPSSKFTDPATRKKEFTPKPFHLPQIPSAPGSSSLNRDSPSSWLDVDYQRPKRKKQLISEPKSKLNASVSETNLDTSGEFDPDDFIANVKRLAMPFNLPQRKHNQHRLQAPPFVLPAIREDRFEKPFDPEEFQHGLRRRREFILDLDTSSISKSQDTEAEKENTKPKWTKPERESILTRSLIFQRAKKKSERDEGEKKEVSDVSATEPLKTRSRLERCSIVSALRSPSKLRRMEFLSPTECPSDGLFSPSDAPGSTSPPQSQLAPTAESPEQVMLEKVLAKNDGRSTPSGSQVILKPVPAMTPDLKTTSRNQTVTMVIDTNAPPRDTQAGSQVVLKPTKEDGPTQTPDLKTTSLDPRATMVTDTNSPPTPSCTRSGSQVVLKHTKDDGPTMTPDLKIPSRDPTFTMLTDTNALLHPSGTQTTSQVVLKHTKDDGPTPKPDLKTTSADPPVTKAPPLLSSIQTGSDVVLKPDGPTLMPDLKTTTVDPIATMVTDASAPPPLPSFEDIKLPSILEKFLPKEPETTRSSNKIDPMVARESASIPGLVDLNTAVDIADRKTQEVTIPPAPQVSAAQILQAKPQREIPNIPTARGIHRRPAKIVIFEHHQFNGQSFEFYRDQPDATQMHLSSVISVKVVRGCWILYEKPGFEGRCIALEEERVVELPNQWAEEGEETSAPIVIGSIRLAVRDYTPPRIELFTEPTGMGRSSEYEDVTEEVGSFGLPQNTGSIKVHSGLWLVYSDPGFQGLLAVLETGEYPFPEDWGFPSPIVGSLRPLRMGLPKVENPTVVKAVLYEKAGLEGRCVEVHGDVFSFGRTETDPDDHGLNCVESLKILGGLWVGYEREGFDGQQFILEEGEYLDWRDWGGTGQKLLSLRPVLMDFSPPHMKMFSELDFSERGVSIDLLDPLENVANTHYGPQTGSIEVLAGVWVAFEEPGLCGQQYVLEKGLYGSPEDWGASDSRISSAIPVTLENLENSCHFQIQMFSEPGFSGTSVILQDSLPTMPEGFTMCSCRVFAGSWLAFSRECFSGHQCILEEGVYPDLKTMGFTQPNTSVLSIQPTGHEFSLPSIVLFERSGLKGRRTLLKSSSVNLQLTDSCTRVSSILVEGGMWVLYEASNFRGSQFLLKPGAVPDWPKLSSWLRIGSLRPLMQKQTLFRLRNEEAGLLMSVIGSLDDIKLMRIQLSEETDGPDQIWAYQDGRLHCKWLLDCCLDVGSGVLMPGARAVLSSEPEKPQQLWNITSDGIIRSNAAPNLVLEVKGGQQFDKRQIILNEFHPNKMNQRWSLEIL</sequence>
<feature type="compositionally biased region" description="Polar residues" evidence="3">
    <location>
        <begin position="1928"/>
        <end position="1938"/>
    </location>
</feature>
<feature type="compositionally biased region" description="Low complexity" evidence="3">
    <location>
        <begin position="1616"/>
        <end position="1628"/>
    </location>
</feature>
<feature type="compositionally biased region" description="Basic and acidic residues" evidence="3">
    <location>
        <begin position="1538"/>
        <end position="1548"/>
    </location>
</feature>
<feature type="domain" description="Beta/gamma crystallin 'Greek key'" evidence="4">
    <location>
        <begin position="2637"/>
        <end position="2681"/>
    </location>
</feature>
<dbReference type="InterPro" id="IPR000772">
    <property type="entry name" value="Ricin_B_lectin"/>
</dbReference>
<proteinExistence type="inferred from homology"/>
<feature type="compositionally biased region" description="Basic and acidic residues" evidence="3">
    <location>
        <begin position="591"/>
        <end position="615"/>
    </location>
</feature>
<feature type="domain" description="Beta/gamma crystallin 'Greek key'" evidence="4">
    <location>
        <begin position="2355"/>
        <end position="2397"/>
    </location>
</feature>